<dbReference type="CDD" id="cd10148">
    <property type="entry name" value="CsoR-like_DUF156"/>
    <property type="match status" value="1"/>
</dbReference>
<protein>
    <submittedName>
        <fullName evidence="1">Metal-sensitive transcriptional regulator</fullName>
    </submittedName>
</protein>
<dbReference type="Pfam" id="PF02583">
    <property type="entry name" value="Trns_repr_metal"/>
    <property type="match status" value="1"/>
</dbReference>
<keyword evidence="2" id="KW-1185">Reference proteome</keyword>
<gene>
    <name evidence="1" type="ORF">HIJ39_06090</name>
</gene>
<name>A0A7Y0L262_9FIRM</name>
<organism evidence="1 2">
    <name type="scientific">Sulfobacillus harzensis</name>
    <dbReference type="NCBI Taxonomy" id="2729629"/>
    <lineage>
        <taxon>Bacteria</taxon>
        <taxon>Bacillati</taxon>
        <taxon>Bacillota</taxon>
        <taxon>Clostridia</taxon>
        <taxon>Eubacteriales</taxon>
        <taxon>Clostridiales Family XVII. Incertae Sedis</taxon>
        <taxon>Sulfobacillus</taxon>
    </lineage>
</organism>
<reference evidence="1 2" key="1">
    <citation type="submission" date="2020-04" db="EMBL/GenBank/DDBJ databases">
        <authorList>
            <person name="Zhang R."/>
            <person name="Schippers A."/>
        </authorList>
    </citation>
    <scope>NUCLEOTIDE SEQUENCE [LARGE SCALE GENOMIC DNA]</scope>
    <source>
        <strain evidence="1 2">DSM 109850</strain>
    </source>
</reference>
<dbReference type="GO" id="GO:0045892">
    <property type="term" value="P:negative regulation of DNA-templated transcription"/>
    <property type="evidence" value="ECO:0007669"/>
    <property type="project" value="UniProtKB-ARBA"/>
</dbReference>
<dbReference type="GO" id="GO:0046872">
    <property type="term" value="F:metal ion binding"/>
    <property type="evidence" value="ECO:0007669"/>
    <property type="project" value="InterPro"/>
</dbReference>
<dbReference type="GO" id="GO:0003677">
    <property type="term" value="F:DNA binding"/>
    <property type="evidence" value="ECO:0007669"/>
    <property type="project" value="InterPro"/>
</dbReference>
<accession>A0A7Y0L262</accession>
<dbReference type="EMBL" id="JABBVZ010000014">
    <property type="protein sequence ID" value="NMP21921.1"/>
    <property type="molecule type" value="Genomic_DNA"/>
</dbReference>
<dbReference type="PANTHER" id="PTHR33677:SF5">
    <property type="entry name" value="TRANSCRIPTIONAL REPRESSOR FRMR"/>
    <property type="match status" value="1"/>
</dbReference>
<dbReference type="RefSeq" id="WP_169097766.1">
    <property type="nucleotide sequence ID" value="NZ_JABBVZ010000014.1"/>
</dbReference>
<evidence type="ECO:0000313" key="2">
    <source>
        <dbReference type="Proteomes" id="UP000533476"/>
    </source>
</evidence>
<dbReference type="Gene3D" id="1.20.58.1000">
    <property type="entry name" value="Metal-sensitive repressor, helix protomer"/>
    <property type="match status" value="1"/>
</dbReference>
<dbReference type="PANTHER" id="PTHR33677">
    <property type="entry name" value="TRANSCRIPTIONAL REPRESSOR FRMR-RELATED"/>
    <property type="match status" value="1"/>
</dbReference>
<evidence type="ECO:0000313" key="1">
    <source>
        <dbReference type="EMBL" id="NMP21921.1"/>
    </source>
</evidence>
<dbReference type="InterPro" id="IPR003735">
    <property type="entry name" value="Metal_Tscrpt_repr"/>
</dbReference>
<dbReference type="AlphaFoldDB" id="A0A7Y0L262"/>
<proteinExistence type="predicted"/>
<dbReference type="Proteomes" id="UP000533476">
    <property type="component" value="Unassembled WGS sequence"/>
</dbReference>
<comment type="caution">
    <text evidence="1">The sequence shown here is derived from an EMBL/GenBank/DDBJ whole genome shotgun (WGS) entry which is preliminary data.</text>
</comment>
<dbReference type="InterPro" id="IPR038390">
    <property type="entry name" value="Metal_Tscrpt_repr_sf"/>
</dbReference>
<sequence length="91" mass="10242">MSETRTVYWSSRDLQHRLRRVEGQIRGVEAMVARAESCRDILTQLAAIEGALAKVVKLVEACQVAEELVGDRKISGPELDQVHDAIRRVTR</sequence>